<name>A0A382DGI0_9ZZZZ</name>
<dbReference type="EMBL" id="UINC01039260">
    <property type="protein sequence ID" value="SVB37488.1"/>
    <property type="molecule type" value="Genomic_DNA"/>
</dbReference>
<dbReference type="PANTHER" id="PTHR43245:SF13">
    <property type="entry name" value="UDP-D-APIOSE_UDP-D-XYLOSE SYNTHASE 2"/>
    <property type="match status" value="1"/>
</dbReference>
<organism evidence="2">
    <name type="scientific">marine metagenome</name>
    <dbReference type="NCBI Taxonomy" id="408172"/>
    <lineage>
        <taxon>unclassified sequences</taxon>
        <taxon>metagenomes</taxon>
        <taxon>ecological metagenomes</taxon>
    </lineage>
</organism>
<evidence type="ECO:0000259" key="1">
    <source>
        <dbReference type="Pfam" id="PF01370"/>
    </source>
</evidence>
<dbReference type="Gene3D" id="3.40.50.720">
    <property type="entry name" value="NAD(P)-binding Rossmann-like Domain"/>
    <property type="match status" value="1"/>
</dbReference>
<proteinExistence type="predicted"/>
<dbReference type="PANTHER" id="PTHR43245">
    <property type="entry name" value="BIFUNCTIONAL POLYMYXIN RESISTANCE PROTEIN ARNA"/>
    <property type="match status" value="1"/>
</dbReference>
<dbReference type="InterPro" id="IPR001509">
    <property type="entry name" value="Epimerase_deHydtase"/>
</dbReference>
<dbReference type="InterPro" id="IPR050177">
    <property type="entry name" value="Lipid_A_modif_metabolic_enz"/>
</dbReference>
<gene>
    <name evidence="2" type="ORF">METZ01_LOCUS190342</name>
</gene>
<dbReference type="Gene3D" id="3.90.25.10">
    <property type="entry name" value="UDP-galactose 4-epimerase, domain 1"/>
    <property type="match status" value="1"/>
</dbReference>
<dbReference type="Pfam" id="PF01370">
    <property type="entry name" value="Epimerase"/>
    <property type="match status" value="1"/>
</dbReference>
<protein>
    <recommendedName>
        <fullName evidence="1">NAD-dependent epimerase/dehydratase domain-containing protein</fullName>
    </recommendedName>
</protein>
<sequence length="315" mass="34273">MSGKKILVTGGAGFIGSHIVDRLLNLGHEVTVVDNLSSGSIANLPANISLHKKDISDQDLSKVFEKETPEVVFHLAAQISVQDSMRNPSKDAESNVLGSINVLENCVRYNVEKVVYTSSGGAMYGDPLYLPCDEDHPVNPLSHYGVSKFAVENYLHVHHVSDGLNYTVLRLSNVYGPRQDPSGEAGVVAIFTQAMLNRSDLIINGSGEQERDFVYVGDVAEAGALAIDNGNTEAFNICTGRGTSVNEIYRLLKEAISYPGQASKGPAKPGEVFKIYLDPAKAVEKLGWQPDISLESGMRMTVDWFRRTMLAQQSQ</sequence>
<accession>A0A382DGI0</accession>
<evidence type="ECO:0000313" key="2">
    <source>
        <dbReference type="EMBL" id="SVB37488.1"/>
    </source>
</evidence>
<dbReference type="SUPFAM" id="SSF51735">
    <property type="entry name" value="NAD(P)-binding Rossmann-fold domains"/>
    <property type="match status" value="1"/>
</dbReference>
<dbReference type="InterPro" id="IPR036291">
    <property type="entry name" value="NAD(P)-bd_dom_sf"/>
</dbReference>
<dbReference type="AlphaFoldDB" id="A0A382DGI0"/>
<feature type="domain" description="NAD-dependent epimerase/dehydratase" evidence="1">
    <location>
        <begin position="6"/>
        <end position="238"/>
    </location>
</feature>
<reference evidence="2" key="1">
    <citation type="submission" date="2018-05" db="EMBL/GenBank/DDBJ databases">
        <authorList>
            <person name="Lanie J.A."/>
            <person name="Ng W.-L."/>
            <person name="Kazmierczak K.M."/>
            <person name="Andrzejewski T.M."/>
            <person name="Davidsen T.M."/>
            <person name="Wayne K.J."/>
            <person name="Tettelin H."/>
            <person name="Glass J.I."/>
            <person name="Rusch D."/>
            <person name="Podicherti R."/>
            <person name="Tsui H.-C.T."/>
            <person name="Winkler M.E."/>
        </authorList>
    </citation>
    <scope>NUCLEOTIDE SEQUENCE</scope>
</reference>